<evidence type="ECO:0000313" key="2">
    <source>
        <dbReference type="EMBL" id="QHF11156.1"/>
    </source>
</evidence>
<reference evidence="2 3" key="1">
    <citation type="journal article" date="2014" name="Genome Announc.">
        <title>Draft Genome Sequences of a Phylogenetically Diverse Suite of Pseudomonas syringae Strains from Multiple Source Populations.</title>
        <authorList>
            <person name="Baltrus D.A."/>
            <person name="Yourstone S."/>
            <person name="Lind A."/>
            <person name="Guilbaud C."/>
            <person name="Sands D.C."/>
            <person name="Jones C.D."/>
            <person name="Morris C.E."/>
            <person name="Dangl J.L."/>
        </authorList>
    </citation>
    <scope>NUCLEOTIDE SEQUENCE [LARGE SCALE GENOMIC DNA]</scope>
    <source>
        <strain evidence="2 3">UB303</strain>
    </source>
</reference>
<feature type="region of interest" description="Disordered" evidence="1">
    <location>
        <begin position="1"/>
        <end position="70"/>
    </location>
</feature>
<gene>
    <name evidence="2" type="ORF">N026_22450</name>
</gene>
<dbReference type="EMBL" id="CP047267">
    <property type="protein sequence ID" value="QHF11156.1"/>
    <property type="molecule type" value="Genomic_DNA"/>
</dbReference>
<organism evidence="2 3">
    <name type="scientific">Pseudomonas syringae UB303</name>
    <dbReference type="NCBI Taxonomy" id="1357287"/>
    <lineage>
        <taxon>Bacteria</taxon>
        <taxon>Pseudomonadati</taxon>
        <taxon>Pseudomonadota</taxon>
        <taxon>Gammaproteobacteria</taxon>
        <taxon>Pseudomonadales</taxon>
        <taxon>Pseudomonadaceae</taxon>
        <taxon>Pseudomonas</taxon>
        <taxon>Pseudomonas syringae</taxon>
    </lineage>
</organism>
<sequence>MIVPTLQRGNAVLDAPRPFRSTRRSADSWRRASKTFPLEYEERPSHPQTNESSSENMSPPSSKLSSAVYC</sequence>
<evidence type="ECO:0000256" key="1">
    <source>
        <dbReference type="SAM" id="MobiDB-lite"/>
    </source>
</evidence>
<protein>
    <submittedName>
        <fullName evidence="2">DUF1534 domain-containing protein</fullName>
    </submittedName>
</protein>
<dbReference type="AlphaFoldDB" id="A0AAJ4B3Q7"/>
<proteinExistence type="predicted"/>
<name>A0AAJ4B3Q7_PSESX</name>
<dbReference type="AntiFam" id="ANF00261">
    <property type="entry name" value="Protein of unknown function (DUF1534)"/>
</dbReference>
<evidence type="ECO:0000313" key="3">
    <source>
        <dbReference type="Proteomes" id="UP000464688"/>
    </source>
</evidence>
<dbReference type="Proteomes" id="UP000464688">
    <property type="component" value="Chromosome"/>
</dbReference>
<feature type="compositionally biased region" description="Low complexity" evidence="1">
    <location>
        <begin position="50"/>
        <end position="70"/>
    </location>
</feature>
<accession>A0AAJ4B3Q7</accession>